<name>A0A1H3A816_ACIFE</name>
<dbReference type="Gene3D" id="3.40.50.1980">
    <property type="entry name" value="Nitrogenase molybdenum iron protein domain"/>
    <property type="match status" value="2"/>
</dbReference>
<evidence type="ECO:0000313" key="5">
    <source>
        <dbReference type="Proteomes" id="UP000182379"/>
    </source>
</evidence>
<evidence type="ECO:0000256" key="1">
    <source>
        <dbReference type="ARBA" id="ARBA00008814"/>
    </source>
</evidence>
<evidence type="ECO:0000259" key="3">
    <source>
        <dbReference type="PROSITE" id="PS50983"/>
    </source>
</evidence>
<evidence type="ECO:0000313" key="4">
    <source>
        <dbReference type="EMBL" id="SDX25019.1"/>
    </source>
</evidence>
<proteinExistence type="inferred from homology"/>
<dbReference type="InterPro" id="IPR002491">
    <property type="entry name" value="ABC_transptr_periplasmic_BD"/>
</dbReference>
<dbReference type="EMBL" id="FNOP01000018">
    <property type="protein sequence ID" value="SDX25019.1"/>
    <property type="molecule type" value="Genomic_DNA"/>
</dbReference>
<dbReference type="PANTHER" id="PTHR30535">
    <property type="entry name" value="VITAMIN B12-BINDING PROTEIN"/>
    <property type="match status" value="1"/>
</dbReference>
<dbReference type="GO" id="GO:0071281">
    <property type="term" value="P:cellular response to iron ion"/>
    <property type="evidence" value="ECO:0007669"/>
    <property type="project" value="TreeGrafter"/>
</dbReference>
<reference evidence="4 5" key="1">
    <citation type="submission" date="2016-10" db="EMBL/GenBank/DDBJ databases">
        <authorList>
            <person name="Varghese N."/>
            <person name="Submissions S."/>
        </authorList>
    </citation>
    <scope>NUCLEOTIDE SEQUENCE [LARGE SCALE GENOMIC DNA]</scope>
    <source>
        <strain evidence="4 5">WCC6</strain>
    </source>
</reference>
<dbReference type="Pfam" id="PF01497">
    <property type="entry name" value="Peripla_BP_2"/>
    <property type="match status" value="1"/>
</dbReference>
<dbReference type="PANTHER" id="PTHR30535:SF34">
    <property type="entry name" value="MOLYBDATE-BINDING PROTEIN MOLA"/>
    <property type="match status" value="1"/>
</dbReference>
<gene>
    <name evidence="4" type="ORF">SAMN05216495_11848</name>
</gene>
<dbReference type="PROSITE" id="PS51257">
    <property type="entry name" value="PROKAR_LIPOPROTEIN"/>
    <property type="match status" value="1"/>
</dbReference>
<organism evidence="4 5">
    <name type="scientific">Acidaminococcus fermentans</name>
    <dbReference type="NCBI Taxonomy" id="905"/>
    <lineage>
        <taxon>Bacteria</taxon>
        <taxon>Bacillati</taxon>
        <taxon>Bacillota</taxon>
        <taxon>Negativicutes</taxon>
        <taxon>Acidaminococcales</taxon>
        <taxon>Acidaminococcaceae</taxon>
        <taxon>Acidaminococcus</taxon>
    </lineage>
</organism>
<comment type="similarity">
    <text evidence="1">Belongs to the bacterial solute-binding protein 8 family.</text>
</comment>
<evidence type="ECO:0000256" key="2">
    <source>
        <dbReference type="SAM" id="SignalP"/>
    </source>
</evidence>
<protein>
    <submittedName>
        <fullName evidence="4">Iron complex transport system substrate-binding protein</fullName>
    </submittedName>
</protein>
<comment type="caution">
    <text evidence="4">The sequence shown here is derived from an EMBL/GenBank/DDBJ whole genome shotgun (WGS) entry which is preliminary data.</text>
</comment>
<dbReference type="InterPro" id="IPR050902">
    <property type="entry name" value="ABC_Transporter_SBP"/>
</dbReference>
<sequence length="318" mass="34992">MKLLRILGILFLLLSAGCGPAAPEQGGYTVTDVRGKTVHLPRPPRKILTDSLHLDETLLTLVPADHLAGACYLDRESGISFIAEETRSVEPVLREVTPETVAGTKPDLFLASTWSDPGLIQKVEELGIPVVVCRGPVTLEEIRENVRLMARALDRETVGEKVLARMDDQLERTEKTLAALKEPEPVGMLVSLMSRYGGGGSLYDDLCRRAHVGNGLSRSGLQNGQPLTREAILQADPDFFLISLPYGEEKADYEKFQQQFFADPALQGLKGYDRRVALPDRYVYDASPMAVYGIQALANGAYGRPLFPLDREPLLKGY</sequence>
<feature type="chain" id="PRO_5032444756" evidence="2">
    <location>
        <begin position="22"/>
        <end position="318"/>
    </location>
</feature>
<dbReference type="RefSeq" id="WP_074708049.1">
    <property type="nucleotide sequence ID" value="NZ_CAMEFB010000035.1"/>
</dbReference>
<dbReference type="SUPFAM" id="SSF53807">
    <property type="entry name" value="Helical backbone' metal receptor"/>
    <property type="match status" value="1"/>
</dbReference>
<accession>A0A1H3A816</accession>
<dbReference type="AlphaFoldDB" id="A0A1H3A816"/>
<dbReference type="Proteomes" id="UP000182379">
    <property type="component" value="Unassembled WGS sequence"/>
</dbReference>
<dbReference type="PROSITE" id="PS50983">
    <property type="entry name" value="FE_B12_PBP"/>
    <property type="match status" value="1"/>
</dbReference>
<keyword evidence="2" id="KW-0732">Signal</keyword>
<feature type="signal peptide" evidence="2">
    <location>
        <begin position="1"/>
        <end position="21"/>
    </location>
</feature>
<feature type="domain" description="Fe/B12 periplasmic-binding" evidence="3">
    <location>
        <begin position="46"/>
        <end position="314"/>
    </location>
</feature>